<comment type="similarity">
    <text evidence="2">Belongs to the bacterial solute-binding protein 8 family.</text>
</comment>
<organism evidence="6 7">
    <name type="scientific">Halotia branconii CENA392</name>
    <dbReference type="NCBI Taxonomy" id="1539056"/>
    <lineage>
        <taxon>Bacteria</taxon>
        <taxon>Bacillati</taxon>
        <taxon>Cyanobacteriota</taxon>
        <taxon>Cyanophyceae</taxon>
        <taxon>Nostocales</taxon>
        <taxon>Nodulariaceae</taxon>
        <taxon>Halotia</taxon>
    </lineage>
</organism>
<name>A0AAJ6NRM4_9CYAN</name>
<evidence type="ECO:0000256" key="2">
    <source>
        <dbReference type="ARBA" id="ARBA00008814"/>
    </source>
</evidence>
<evidence type="ECO:0000313" key="6">
    <source>
        <dbReference type="EMBL" id="WGV25325.1"/>
    </source>
</evidence>
<sequence>MSAFTVACKNNYHNSSVSSKDKSISAKTPSRIVALEWVYVEDLLALGIQPVGVADINGYQKFVDIQPQLAASVADIGTRAEPNLEAIAQLEPDLIIGVELRHQVIYDTLASIAPTLLFNPYPSADSSINQLSEMQQTFIKIADTVKREKQGKAVLEKIQTTFTQAEKKISDLKIANRKFLLGQFSDSAPQLRLFTDDAMVIQILQQIGLENAWSGKFDSFGFNTVWIEALPKVEAANFIYITTNNNSHWQQLQNNPVWKGLQFVKENRLYPIASDTWVFGGPLSAEILVNKVVTAFEEKMNYS</sequence>
<dbReference type="Proteomes" id="UP001223520">
    <property type="component" value="Chromosome"/>
</dbReference>
<evidence type="ECO:0000256" key="4">
    <source>
        <dbReference type="ARBA" id="ARBA00022729"/>
    </source>
</evidence>
<proteinExistence type="inferred from homology"/>
<dbReference type="Pfam" id="PF01497">
    <property type="entry name" value="Peripla_BP_2"/>
    <property type="match status" value="1"/>
</dbReference>
<evidence type="ECO:0000256" key="3">
    <source>
        <dbReference type="ARBA" id="ARBA00022448"/>
    </source>
</evidence>
<dbReference type="SUPFAM" id="SSF53807">
    <property type="entry name" value="Helical backbone' metal receptor"/>
    <property type="match status" value="1"/>
</dbReference>
<feature type="domain" description="Fe/B12 periplasmic-binding" evidence="5">
    <location>
        <begin position="31"/>
        <end position="300"/>
    </location>
</feature>
<evidence type="ECO:0000256" key="1">
    <source>
        <dbReference type="ARBA" id="ARBA00004196"/>
    </source>
</evidence>
<keyword evidence="3" id="KW-0813">Transport</keyword>
<keyword evidence="7" id="KW-1185">Reference proteome</keyword>
<dbReference type="PRINTS" id="PR01715">
    <property type="entry name" value="FERRIBNDNGPP"/>
</dbReference>
<dbReference type="InterPro" id="IPR002491">
    <property type="entry name" value="ABC_transptr_periplasmic_BD"/>
</dbReference>
<protein>
    <submittedName>
        <fullName evidence="6">Iron-siderophore ABC transporter substrate-binding protein</fullName>
    </submittedName>
</protein>
<keyword evidence="4" id="KW-0732">Signal</keyword>
<dbReference type="PANTHER" id="PTHR30532">
    <property type="entry name" value="IRON III DICITRATE-BINDING PERIPLASMIC PROTEIN"/>
    <property type="match status" value="1"/>
</dbReference>
<dbReference type="GO" id="GO:1901678">
    <property type="term" value="P:iron coordination entity transport"/>
    <property type="evidence" value="ECO:0007669"/>
    <property type="project" value="UniProtKB-ARBA"/>
</dbReference>
<dbReference type="EMBL" id="CP124543">
    <property type="protein sequence ID" value="WGV25325.1"/>
    <property type="molecule type" value="Genomic_DNA"/>
</dbReference>
<dbReference type="CDD" id="cd01146">
    <property type="entry name" value="FhuD"/>
    <property type="match status" value="1"/>
</dbReference>
<dbReference type="GO" id="GO:0030288">
    <property type="term" value="C:outer membrane-bounded periplasmic space"/>
    <property type="evidence" value="ECO:0007669"/>
    <property type="project" value="TreeGrafter"/>
</dbReference>
<dbReference type="Gene3D" id="3.40.50.1980">
    <property type="entry name" value="Nitrogenase molybdenum iron protein domain"/>
    <property type="match status" value="2"/>
</dbReference>
<dbReference type="PROSITE" id="PS50983">
    <property type="entry name" value="FE_B12_PBP"/>
    <property type="match status" value="1"/>
</dbReference>
<dbReference type="PANTHER" id="PTHR30532:SF29">
    <property type="entry name" value="FE(3+) DICITRATE-BINDING PERIPLASMIC PROTEIN"/>
    <property type="match status" value="1"/>
</dbReference>
<evidence type="ECO:0000259" key="5">
    <source>
        <dbReference type="PROSITE" id="PS50983"/>
    </source>
</evidence>
<dbReference type="KEGG" id="hbq:QI031_26860"/>
<dbReference type="AlphaFoldDB" id="A0AAJ6NRM4"/>
<accession>A0AAJ6NRM4</accession>
<comment type="subcellular location">
    <subcellularLocation>
        <location evidence="1">Cell envelope</location>
    </subcellularLocation>
</comment>
<gene>
    <name evidence="6" type="ORF">QI031_26860</name>
</gene>
<evidence type="ECO:0000313" key="7">
    <source>
        <dbReference type="Proteomes" id="UP001223520"/>
    </source>
</evidence>
<reference evidence="6 7" key="1">
    <citation type="journal article" date="2023" name="Limnol Oceanogr Lett">
        <title>Environmental adaptations by the intertidal Antarctic cyanobacterium Halotia branconii CENA392 as revealed using long-read genome sequencing.</title>
        <authorList>
            <person name="Dextro R.B."/>
            <person name="Delbaje E."/>
            <person name="Freitas P.N.N."/>
            <person name="Geraldes V."/>
            <person name="Pinto E."/>
            <person name="Long P.F."/>
            <person name="Fiore M.F."/>
        </authorList>
    </citation>
    <scope>NUCLEOTIDE SEQUENCE [LARGE SCALE GENOMIC DNA]</scope>
    <source>
        <strain evidence="6 7">CENA392</strain>
    </source>
</reference>
<dbReference type="InterPro" id="IPR051313">
    <property type="entry name" value="Bact_iron-sidero_bind"/>
</dbReference>
<dbReference type="RefSeq" id="WP_281482626.1">
    <property type="nucleotide sequence ID" value="NZ_CP124543.1"/>
</dbReference>